<evidence type="ECO:0000256" key="4">
    <source>
        <dbReference type="ARBA" id="ARBA00022692"/>
    </source>
</evidence>
<feature type="transmembrane region" description="Helical" evidence="7">
    <location>
        <begin position="164"/>
        <end position="191"/>
    </location>
</feature>
<dbReference type="AlphaFoldDB" id="A0A3D8R717"/>
<feature type="transmembrane region" description="Helical" evidence="7">
    <location>
        <begin position="67"/>
        <end position="92"/>
    </location>
</feature>
<proteinExistence type="inferred from homology"/>
<evidence type="ECO:0000256" key="5">
    <source>
        <dbReference type="ARBA" id="ARBA00022989"/>
    </source>
</evidence>
<dbReference type="STRING" id="1849047.A0A3D8R717"/>
<evidence type="ECO:0000313" key="9">
    <source>
        <dbReference type="Proteomes" id="UP000256645"/>
    </source>
</evidence>
<dbReference type="PANTHER" id="PTHR31632">
    <property type="entry name" value="IRON TRANSPORTER FTH1"/>
    <property type="match status" value="1"/>
</dbReference>
<sequence length="385" mass="41826">MTVDLFAVPVFFVVFRESLEVVVIVSVLFAFLKQTLNTAPGENADGTPNLSAQVTDPKVYRRLCLQVWYGVGLGLFICLVIGAGMIGAFYTIGVDDYSGTEDYWEGSFAIFASIIIAVLGAALLRVSKMKEKWAAKLEKAMSTPKADLVGEGAKARWKRWAEKYVMFVLPFITVLREGLEAIVFIAGVTFSSPASSVPIPVVIGLIAGGFVGYLLYRGGASTKLQYFLVISTCVLYLVSAGLFSRGVWYFQNAAWTKAVGSDTSEVGSGAGSYDIDQSVWHVNFANPELNGGGGWGIFNAILGWQNSATYGSVISYNLYWICIMLGFFAMRYKEVNGHWPMRKPKQGAEGSVEDVESLGSGVVGSEKEKAMDVTRVRSAGVEIRD</sequence>
<gene>
    <name evidence="8" type="ORF">BP6252_08862</name>
</gene>
<dbReference type="OrthoDB" id="4364at2759"/>
<feature type="transmembrane region" description="Helical" evidence="7">
    <location>
        <begin position="104"/>
        <end position="124"/>
    </location>
</feature>
<dbReference type="InterPro" id="IPR004923">
    <property type="entry name" value="FTR1/Fip1/EfeU"/>
</dbReference>
<keyword evidence="3" id="KW-0410">Iron transport</keyword>
<keyword evidence="3" id="KW-0408">Iron</keyword>
<keyword evidence="6 7" id="KW-0472">Membrane</keyword>
<name>A0A3D8R717_9HELO</name>
<evidence type="ECO:0000256" key="2">
    <source>
        <dbReference type="ARBA" id="ARBA00008333"/>
    </source>
</evidence>
<evidence type="ECO:0000256" key="6">
    <source>
        <dbReference type="ARBA" id="ARBA00023136"/>
    </source>
</evidence>
<dbReference type="PANTHER" id="PTHR31632:SF2">
    <property type="entry name" value="PLASMA MEMBRANE IRON PERMEASE"/>
    <property type="match status" value="1"/>
</dbReference>
<feature type="transmembrane region" description="Helical" evidence="7">
    <location>
        <begin position="313"/>
        <end position="332"/>
    </location>
</feature>
<comment type="caution">
    <text evidence="8">The sequence shown here is derived from an EMBL/GenBank/DDBJ whole genome shotgun (WGS) entry which is preliminary data.</text>
</comment>
<accession>A0A3D8R717</accession>
<feature type="transmembrane region" description="Helical" evidence="7">
    <location>
        <begin position="197"/>
        <end position="216"/>
    </location>
</feature>
<reference evidence="8 9" key="1">
    <citation type="journal article" date="2018" name="IMA Fungus">
        <title>IMA Genome-F 9: Draft genome sequence of Annulohypoxylon stygium, Aspergillus mulundensis, Berkeleyomyces basicola (syn. Thielaviopsis basicola), Ceratocystis smalleyi, two Cercospora beticola strains, Coleophoma cylindrospora, Fusarium fracticaudum, Phialophora cf. hyalina, and Morchella septimelata.</title>
        <authorList>
            <person name="Wingfield B.D."/>
            <person name="Bills G.F."/>
            <person name="Dong Y."/>
            <person name="Huang W."/>
            <person name="Nel W.J."/>
            <person name="Swalarsk-Parry B.S."/>
            <person name="Vaghefi N."/>
            <person name="Wilken P.M."/>
            <person name="An Z."/>
            <person name="de Beer Z.W."/>
            <person name="De Vos L."/>
            <person name="Chen L."/>
            <person name="Duong T.A."/>
            <person name="Gao Y."/>
            <person name="Hammerbacher A."/>
            <person name="Kikkert J.R."/>
            <person name="Li Y."/>
            <person name="Li H."/>
            <person name="Li K."/>
            <person name="Li Q."/>
            <person name="Liu X."/>
            <person name="Ma X."/>
            <person name="Naidoo K."/>
            <person name="Pethybridge S.J."/>
            <person name="Sun J."/>
            <person name="Steenkamp E.T."/>
            <person name="van der Nest M.A."/>
            <person name="van Wyk S."/>
            <person name="Wingfield M.J."/>
            <person name="Xiong C."/>
            <person name="Yue Q."/>
            <person name="Zhang X."/>
        </authorList>
    </citation>
    <scope>NUCLEOTIDE SEQUENCE [LARGE SCALE GENOMIC DNA]</scope>
    <source>
        <strain evidence="8 9">BP6252</strain>
    </source>
</reference>
<evidence type="ECO:0000256" key="7">
    <source>
        <dbReference type="SAM" id="Phobius"/>
    </source>
</evidence>
<comment type="subcellular location">
    <subcellularLocation>
        <location evidence="1">Membrane</location>
        <topology evidence="1">Multi-pass membrane protein</topology>
    </subcellularLocation>
</comment>
<evidence type="ECO:0000256" key="1">
    <source>
        <dbReference type="ARBA" id="ARBA00004141"/>
    </source>
</evidence>
<dbReference type="GO" id="GO:0033573">
    <property type="term" value="C:high-affinity iron permease complex"/>
    <property type="evidence" value="ECO:0007669"/>
    <property type="project" value="InterPro"/>
</dbReference>
<evidence type="ECO:0000256" key="3">
    <source>
        <dbReference type="ARBA" id="ARBA00022496"/>
    </source>
</evidence>
<protein>
    <submittedName>
        <fullName evidence="8">Uncharacterized protein</fullName>
    </submittedName>
</protein>
<organism evidence="8 9">
    <name type="scientific">Coleophoma cylindrospora</name>
    <dbReference type="NCBI Taxonomy" id="1849047"/>
    <lineage>
        <taxon>Eukaryota</taxon>
        <taxon>Fungi</taxon>
        <taxon>Dikarya</taxon>
        <taxon>Ascomycota</taxon>
        <taxon>Pezizomycotina</taxon>
        <taxon>Leotiomycetes</taxon>
        <taxon>Helotiales</taxon>
        <taxon>Dermateaceae</taxon>
        <taxon>Coleophoma</taxon>
    </lineage>
</organism>
<evidence type="ECO:0000313" key="8">
    <source>
        <dbReference type="EMBL" id="RDW69842.1"/>
    </source>
</evidence>
<keyword evidence="9" id="KW-1185">Reference proteome</keyword>
<feature type="transmembrane region" description="Helical" evidence="7">
    <location>
        <begin position="228"/>
        <end position="250"/>
    </location>
</feature>
<dbReference type="GO" id="GO:0015093">
    <property type="term" value="F:ferrous iron transmembrane transporter activity"/>
    <property type="evidence" value="ECO:0007669"/>
    <property type="project" value="TreeGrafter"/>
</dbReference>
<keyword evidence="5 7" id="KW-1133">Transmembrane helix</keyword>
<dbReference type="Proteomes" id="UP000256645">
    <property type="component" value="Unassembled WGS sequence"/>
</dbReference>
<feature type="transmembrane region" description="Helical" evidence="7">
    <location>
        <begin position="6"/>
        <end position="32"/>
    </location>
</feature>
<comment type="similarity">
    <text evidence="2">Belongs to the oxidase-dependent Fe transporter (OFeT) (TC 9.A.10.1) family.</text>
</comment>
<keyword evidence="3" id="KW-0813">Transport</keyword>
<keyword evidence="3" id="KW-0406">Ion transport</keyword>
<dbReference type="Pfam" id="PF03239">
    <property type="entry name" value="FTR1"/>
    <property type="match status" value="1"/>
</dbReference>
<dbReference type="EMBL" id="PDLM01000009">
    <property type="protein sequence ID" value="RDW69842.1"/>
    <property type="molecule type" value="Genomic_DNA"/>
</dbReference>
<keyword evidence="4 7" id="KW-0812">Transmembrane</keyword>